<reference evidence="2" key="1">
    <citation type="journal article" date="2015" name="Nature">
        <title>Complex archaea that bridge the gap between prokaryotes and eukaryotes.</title>
        <authorList>
            <person name="Spang A."/>
            <person name="Saw J.H."/>
            <person name="Jorgensen S.L."/>
            <person name="Zaremba-Niedzwiedzka K."/>
            <person name="Martijn J."/>
            <person name="Lind A.E."/>
            <person name="van Eijk R."/>
            <person name="Schleper C."/>
            <person name="Guy L."/>
            <person name="Ettema T.J."/>
        </authorList>
    </citation>
    <scope>NUCLEOTIDE SEQUENCE</scope>
</reference>
<protein>
    <submittedName>
        <fullName evidence="2">Uncharacterized protein</fullName>
    </submittedName>
</protein>
<sequence length="61" mass="6506">MTSHSTQTLSDASPHQQSMFSAVDSHAKTIQWQETARVWLETAAHSGGSSIASSVRDAPHG</sequence>
<dbReference type="EMBL" id="LAZR01058862">
    <property type="protein sequence ID" value="KKK69012.1"/>
    <property type="molecule type" value="Genomic_DNA"/>
</dbReference>
<evidence type="ECO:0000313" key="2">
    <source>
        <dbReference type="EMBL" id="KKK69012.1"/>
    </source>
</evidence>
<evidence type="ECO:0000256" key="1">
    <source>
        <dbReference type="SAM" id="MobiDB-lite"/>
    </source>
</evidence>
<accession>A0A0F8XIT3</accession>
<dbReference type="AlphaFoldDB" id="A0A0F8XIT3"/>
<comment type="caution">
    <text evidence="2">The sequence shown here is derived from an EMBL/GenBank/DDBJ whole genome shotgun (WGS) entry which is preliminary data.</text>
</comment>
<feature type="region of interest" description="Disordered" evidence="1">
    <location>
        <begin position="1"/>
        <end position="26"/>
    </location>
</feature>
<feature type="non-terminal residue" evidence="2">
    <location>
        <position position="61"/>
    </location>
</feature>
<feature type="compositionally biased region" description="Polar residues" evidence="1">
    <location>
        <begin position="1"/>
        <end position="20"/>
    </location>
</feature>
<gene>
    <name evidence="2" type="ORF">LCGC14_2938270</name>
</gene>
<proteinExistence type="predicted"/>
<name>A0A0F8XIT3_9ZZZZ</name>
<organism evidence="2">
    <name type="scientific">marine sediment metagenome</name>
    <dbReference type="NCBI Taxonomy" id="412755"/>
    <lineage>
        <taxon>unclassified sequences</taxon>
        <taxon>metagenomes</taxon>
        <taxon>ecological metagenomes</taxon>
    </lineage>
</organism>